<comment type="caution">
    <text evidence="10">The sequence shown here is derived from an EMBL/GenBank/DDBJ whole genome shotgun (WGS) entry which is preliminary data.</text>
</comment>
<comment type="similarity">
    <text evidence="2">Belongs to the FES1 family.</text>
</comment>
<dbReference type="Gene3D" id="1.25.10.10">
    <property type="entry name" value="Leucine-rich Repeat Variant"/>
    <property type="match status" value="1"/>
</dbReference>
<evidence type="ECO:0000256" key="4">
    <source>
        <dbReference type="ARBA" id="ARBA00022737"/>
    </source>
</evidence>
<evidence type="ECO:0000256" key="8">
    <source>
        <dbReference type="SAM" id="MobiDB-lite"/>
    </source>
</evidence>
<keyword evidence="5" id="KW-0810">Translation regulation</keyword>
<evidence type="ECO:0000256" key="3">
    <source>
        <dbReference type="ARBA" id="ARBA00022490"/>
    </source>
</evidence>
<evidence type="ECO:0000256" key="5">
    <source>
        <dbReference type="ARBA" id="ARBA00022845"/>
    </source>
</evidence>
<evidence type="ECO:0000313" key="10">
    <source>
        <dbReference type="EMBL" id="KAK0652238.1"/>
    </source>
</evidence>
<evidence type="ECO:0000313" key="11">
    <source>
        <dbReference type="Proteomes" id="UP001174936"/>
    </source>
</evidence>
<dbReference type="InterPro" id="IPR050693">
    <property type="entry name" value="Hsp70_NEF-Inhibitors"/>
</dbReference>
<comment type="subcellular location">
    <subcellularLocation>
        <location evidence="1">Cytoplasm</location>
    </subcellularLocation>
</comment>
<gene>
    <name evidence="10" type="ORF">B0T16DRAFT_426808</name>
</gene>
<dbReference type="InterPro" id="IPR013918">
    <property type="entry name" value="Nucleotide_exch_fac_Fes1"/>
</dbReference>
<name>A0AA40CX00_9PEZI</name>
<dbReference type="Proteomes" id="UP001174936">
    <property type="component" value="Unassembled WGS sequence"/>
</dbReference>
<dbReference type="GO" id="GO:0006417">
    <property type="term" value="P:regulation of translation"/>
    <property type="evidence" value="ECO:0007669"/>
    <property type="project" value="UniProtKB-KW"/>
</dbReference>
<dbReference type="EMBL" id="JAULSV010000002">
    <property type="protein sequence ID" value="KAK0652238.1"/>
    <property type="molecule type" value="Genomic_DNA"/>
</dbReference>
<evidence type="ECO:0000256" key="6">
    <source>
        <dbReference type="ARBA" id="ARBA00024912"/>
    </source>
</evidence>
<evidence type="ECO:0000256" key="1">
    <source>
        <dbReference type="ARBA" id="ARBA00004496"/>
    </source>
</evidence>
<evidence type="ECO:0000256" key="2">
    <source>
        <dbReference type="ARBA" id="ARBA00011045"/>
    </source>
</evidence>
<keyword evidence="3" id="KW-0963">Cytoplasm</keyword>
<dbReference type="InterPro" id="IPR011989">
    <property type="entry name" value="ARM-like"/>
</dbReference>
<comment type="function">
    <text evidence="6">Functions as a nucleotide exchange factor (NEF) for Hsp70 chaperones which accelerates the release of ADP. Required for fully efficient Hsp70-mediated folding of proteins.</text>
</comment>
<dbReference type="SUPFAM" id="SSF48371">
    <property type="entry name" value="ARM repeat"/>
    <property type="match status" value="1"/>
</dbReference>
<dbReference type="PANTHER" id="PTHR19316:SF18">
    <property type="entry name" value="HSP70-BINDING PROTEIN 1"/>
    <property type="match status" value="1"/>
</dbReference>
<evidence type="ECO:0000256" key="7">
    <source>
        <dbReference type="PROSITE-ProRule" id="PRU00259"/>
    </source>
</evidence>
<protein>
    <submittedName>
        <fullName evidence="10">Hsp70 nucleotide exchange factor</fullName>
    </submittedName>
</protein>
<dbReference type="InterPro" id="IPR016024">
    <property type="entry name" value="ARM-type_fold"/>
</dbReference>
<dbReference type="GO" id="GO:0005783">
    <property type="term" value="C:endoplasmic reticulum"/>
    <property type="evidence" value="ECO:0007669"/>
    <property type="project" value="TreeGrafter"/>
</dbReference>
<reference evidence="10" key="1">
    <citation type="submission" date="2023-06" db="EMBL/GenBank/DDBJ databases">
        <title>Genome-scale phylogeny and comparative genomics of the fungal order Sordariales.</title>
        <authorList>
            <consortium name="Lawrence Berkeley National Laboratory"/>
            <person name="Hensen N."/>
            <person name="Bonometti L."/>
            <person name="Westerberg I."/>
            <person name="Brannstrom I.O."/>
            <person name="Guillou S."/>
            <person name="Cros-Aarteil S."/>
            <person name="Calhoun S."/>
            <person name="Haridas S."/>
            <person name="Kuo A."/>
            <person name="Mondo S."/>
            <person name="Pangilinan J."/>
            <person name="Riley R."/>
            <person name="Labutti K."/>
            <person name="Andreopoulos B."/>
            <person name="Lipzen A."/>
            <person name="Chen C."/>
            <person name="Yanf M."/>
            <person name="Daum C."/>
            <person name="Ng V."/>
            <person name="Clum A."/>
            <person name="Steindorff A."/>
            <person name="Ohm R."/>
            <person name="Martin F."/>
            <person name="Silar P."/>
            <person name="Natvig D."/>
            <person name="Lalanne C."/>
            <person name="Gautier V."/>
            <person name="Ament-Velasquez S.L."/>
            <person name="Kruys A."/>
            <person name="Hutchinson M.I."/>
            <person name="Powell A.J."/>
            <person name="Barry K."/>
            <person name="Miller A.N."/>
            <person name="Grigoriev I.V."/>
            <person name="Debuchy R."/>
            <person name="Gladieux P."/>
            <person name="Thoren M.H."/>
            <person name="Johannesson H."/>
        </authorList>
    </citation>
    <scope>NUCLEOTIDE SEQUENCE</scope>
    <source>
        <strain evidence="10">SMH2532-1</strain>
    </source>
</reference>
<evidence type="ECO:0000259" key="9">
    <source>
        <dbReference type="Pfam" id="PF08609"/>
    </source>
</evidence>
<feature type="repeat" description="ARM" evidence="7">
    <location>
        <begin position="159"/>
        <end position="187"/>
    </location>
</feature>
<dbReference type="InterPro" id="IPR000225">
    <property type="entry name" value="Armadillo"/>
</dbReference>
<dbReference type="GO" id="GO:0000774">
    <property type="term" value="F:adenyl-nucleotide exchange factor activity"/>
    <property type="evidence" value="ECO:0007669"/>
    <property type="project" value="TreeGrafter"/>
</dbReference>
<proteinExistence type="inferred from homology"/>
<feature type="region of interest" description="Disordered" evidence="8">
    <location>
        <begin position="34"/>
        <end position="53"/>
    </location>
</feature>
<dbReference type="AlphaFoldDB" id="A0AA40CX00"/>
<keyword evidence="4" id="KW-0677">Repeat</keyword>
<dbReference type="PROSITE" id="PS50176">
    <property type="entry name" value="ARM_REPEAT"/>
    <property type="match status" value="1"/>
</dbReference>
<accession>A0AA40CX00</accession>
<dbReference type="PANTHER" id="PTHR19316">
    <property type="entry name" value="PROTEIN FOLDING REGULATOR"/>
    <property type="match status" value="1"/>
</dbReference>
<keyword evidence="11" id="KW-1185">Reference proteome</keyword>
<dbReference type="FunFam" id="1.25.10.10:FF:000434">
    <property type="entry name" value="Hsp70 nucleotide exchange factor fes1"/>
    <property type="match status" value="1"/>
</dbReference>
<sequence length="240" mass="26233">MDKNLNELLRWGIENTVPGNSTPGSETTAVRELPNAEDAPSNGTSAAAAPPKSDLTPEVMAALFGGPSEADLMKAAIELITDTTDTSITLDDRLTAFDNFEQLIESLDNANNLEKLALWTPLLDLLRHEERELRRMAAWCVGTAVQNNVKTQERLLAMGGIPHLVHLATHDDEHEAVRRKAVYALSSAVRNYQPAMDVAHEELKKKGHPVERANIDAADMDAVDSVIIPLKEKAAKGRKD</sequence>
<dbReference type="Pfam" id="PF08609">
    <property type="entry name" value="Fes1"/>
    <property type="match status" value="1"/>
</dbReference>
<feature type="domain" description="Nucleotide exchange factor Fes1" evidence="9">
    <location>
        <begin position="5"/>
        <end position="113"/>
    </location>
</feature>
<organism evidence="10 11">
    <name type="scientific">Cercophora newfieldiana</name>
    <dbReference type="NCBI Taxonomy" id="92897"/>
    <lineage>
        <taxon>Eukaryota</taxon>
        <taxon>Fungi</taxon>
        <taxon>Dikarya</taxon>
        <taxon>Ascomycota</taxon>
        <taxon>Pezizomycotina</taxon>
        <taxon>Sordariomycetes</taxon>
        <taxon>Sordariomycetidae</taxon>
        <taxon>Sordariales</taxon>
        <taxon>Lasiosphaeriaceae</taxon>
        <taxon>Cercophora</taxon>
    </lineage>
</organism>